<reference evidence="5" key="1">
    <citation type="submission" date="2025-08" db="UniProtKB">
        <authorList>
            <consortium name="RefSeq"/>
        </authorList>
    </citation>
    <scope>IDENTIFICATION</scope>
</reference>
<gene>
    <name evidence="5" type="primary">LOC106808059</name>
</gene>
<dbReference type="Gene3D" id="1.20.120.2010">
    <property type="entry name" value="NAB conserved domain 2"/>
    <property type="match status" value="1"/>
</dbReference>
<feature type="region of interest" description="Disordered" evidence="2">
    <location>
        <begin position="268"/>
        <end position="323"/>
    </location>
</feature>
<evidence type="ECO:0000313" key="4">
    <source>
        <dbReference type="Proteomes" id="UP000695022"/>
    </source>
</evidence>
<dbReference type="InterPro" id="IPR006989">
    <property type="entry name" value="NAB_co-repressor_dom"/>
</dbReference>
<feature type="compositionally biased region" description="Acidic residues" evidence="2">
    <location>
        <begin position="376"/>
        <end position="395"/>
    </location>
</feature>
<feature type="compositionally biased region" description="Polar residues" evidence="2">
    <location>
        <begin position="300"/>
        <end position="319"/>
    </location>
</feature>
<protein>
    <submittedName>
        <fullName evidence="5">Uncharacterized protein LOC106808059</fullName>
    </submittedName>
</protein>
<accession>A0ABM1E1N2</accession>
<dbReference type="RefSeq" id="XP_014666103.1">
    <property type="nucleotide sequence ID" value="XM_014810617.1"/>
</dbReference>
<proteinExistence type="predicted"/>
<keyword evidence="1" id="KW-0175">Coiled coil</keyword>
<feature type="compositionally biased region" description="Polar residues" evidence="2">
    <location>
        <begin position="277"/>
        <end position="286"/>
    </location>
</feature>
<feature type="domain" description="NAB co-repressor" evidence="3">
    <location>
        <begin position="31"/>
        <end position="152"/>
    </location>
</feature>
<dbReference type="GeneID" id="106808059"/>
<organism evidence="4 5">
    <name type="scientific">Priapulus caudatus</name>
    <name type="common">Priapulid worm</name>
    <dbReference type="NCBI Taxonomy" id="37621"/>
    <lineage>
        <taxon>Eukaryota</taxon>
        <taxon>Metazoa</taxon>
        <taxon>Ecdysozoa</taxon>
        <taxon>Scalidophora</taxon>
        <taxon>Priapulida</taxon>
        <taxon>Priapulimorpha</taxon>
        <taxon>Priapulimorphida</taxon>
        <taxon>Priapulidae</taxon>
        <taxon>Priapulus</taxon>
    </lineage>
</organism>
<sequence length="461" mass="52448">MCGMLLLHNYNINSGAAMTTLSDAFQVPLPDGQAERIIEAAEELCKNLPTYEPKFPTGKKKMSRELEIALNMNPEDPCYMDEIRKYSAIYGRFDAKRKSEKPLTAHEVSVNEAAAQICKNIPVLLTRREDLFPLARQVVRESGYIYSKGHSRAPSRGVDFDGGATPNKMAKMDPMFKRDSENNRKTVEAELQKLRREVMFACSQERMVELNAELKKVAVKQEQVKGQIQLAKEGEDFLLLQELQTELERLTTKRLLFMTEQSDIIKKQKRSDRYFSSKPTEYSADSRSMDGECDHDGEDSQLSSNVSSPEQMGEQQQGLDMNDLRSRDLCIAPVKMNAQKTKQLMQETLFGEGLRVAQEHLRQSNPAENSHIKQELDDENEELEELNDSEEEGEEATAGGRSRDEVEAEAEEEEEEEEEVRRLREGTRSAVEADAERRRSARSMSLKVKQEAETLLSSEDS</sequence>
<dbReference type="PANTHER" id="PTHR12623">
    <property type="entry name" value="NGFI-A BINDING PROTEIN"/>
    <property type="match status" value="1"/>
</dbReference>
<dbReference type="PANTHER" id="PTHR12623:SF10">
    <property type="entry name" value="NGFI-A-BINDING PROTEIN HOMOLOG"/>
    <property type="match status" value="1"/>
</dbReference>
<keyword evidence="4" id="KW-1185">Reference proteome</keyword>
<evidence type="ECO:0000256" key="1">
    <source>
        <dbReference type="SAM" id="Coils"/>
    </source>
</evidence>
<evidence type="ECO:0000256" key="2">
    <source>
        <dbReference type="SAM" id="MobiDB-lite"/>
    </source>
</evidence>
<feature type="compositionally biased region" description="Acidic residues" evidence="2">
    <location>
        <begin position="406"/>
        <end position="418"/>
    </location>
</feature>
<feature type="region of interest" description="Disordered" evidence="2">
    <location>
        <begin position="362"/>
        <end position="461"/>
    </location>
</feature>
<dbReference type="InterPro" id="IPR039040">
    <property type="entry name" value="NAB_fam"/>
</dbReference>
<dbReference type="Proteomes" id="UP000695022">
    <property type="component" value="Unplaced"/>
</dbReference>
<feature type="coiled-coil region" evidence="1">
    <location>
        <begin position="177"/>
        <end position="204"/>
    </location>
</feature>
<evidence type="ECO:0000313" key="5">
    <source>
        <dbReference type="RefSeq" id="XP_014666103.1"/>
    </source>
</evidence>
<evidence type="ECO:0000259" key="3">
    <source>
        <dbReference type="Pfam" id="PF04905"/>
    </source>
</evidence>
<dbReference type="InterPro" id="IPR038398">
    <property type="entry name" value="NCD2_sf"/>
</dbReference>
<name>A0ABM1E1N2_PRICU</name>
<dbReference type="Pfam" id="PF04905">
    <property type="entry name" value="NCD2"/>
    <property type="match status" value="1"/>
</dbReference>